<dbReference type="AlphaFoldDB" id="A0A1I2PCH0"/>
<comment type="cofactor">
    <cofactor evidence="2">
        <name>Mg(2+)</name>
        <dbReference type="ChEBI" id="CHEBI:18420"/>
    </cofactor>
</comment>
<evidence type="ECO:0000256" key="5">
    <source>
        <dbReference type="ARBA" id="ARBA00022438"/>
    </source>
</evidence>
<keyword evidence="8" id="KW-0378">Hydrolase</keyword>
<protein>
    <submittedName>
        <fullName evidence="10">Thermophilic metalloprotease (M29)</fullName>
    </submittedName>
</protein>
<evidence type="ECO:0000313" key="11">
    <source>
        <dbReference type="Proteomes" id="UP000182135"/>
    </source>
</evidence>
<evidence type="ECO:0000256" key="7">
    <source>
        <dbReference type="ARBA" id="ARBA00022723"/>
    </source>
</evidence>
<reference evidence="10 11" key="1">
    <citation type="submission" date="2016-10" db="EMBL/GenBank/DDBJ databases">
        <authorList>
            <person name="de Groot N.N."/>
        </authorList>
    </citation>
    <scope>NUCLEOTIDE SEQUENCE [LARGE SCALE GENOMIC DNA]</scope>
    <source>
        <strain evidence="10 11">NLAE-zl-G419</strain>
    </source>
</reference>
<keyword evidence="11" id="KW-1185">Reference proteome</keyword>
<evidence type="ECO:0000256" key="1">
    <source>
        <dbReference type="ARBA" id="ARBA00001941"/>
    </source>
</evidence>
<dbReference type="InterPro" id="IPR000787">
    <property type="entry name" value="Peptidase_M29"/>
</dbReference>
<name>A0A1I2PCH0_9CLOT</name>
<dbReference type="GO" id="GO:0008237">
    <property type="term" value="F:metallopeptidase activity"/>
    <property type="evidence" value="ECO:0007669"/>
    <property type="project" value="UniProtKB-KW"/>
</dbReference>
<keyword evidence="9 10" id="KW-0482">Metalloprotease</keyword>
<dbReference type="GO" id="GO:0006508">
    <property type="term" value="P:proteolysis"/>
    <property type="evidence" value="ECO:0007669"/>
    <property type="project" value="UniProtKB-KW"/>
</dbReference>
<evidence type="ECO:0000256" key="2">
    <source>
        <dbReference type="ARBA" id="ARBA00001946"/>
    </source>
</evidence>
<evidence type="ECO:0000256" key="9">
    <source>
        <dbReference type="ARBA" id="ARBA00023049"/>
    </source>
</evidence>
<dbReference type="STRING" id="1529.SAMN04487885_12824"/>
<dbReference type="Pfam" id="PF02073">
    <property type="entry name" value="Peptidase_M29"/>
    <property type="match status" value="1"/>
</dbReference>
<dbReference type="InterPro" id="IPR035097">
    <property type="entry name" value="M29_N-terminal"/>
</dbReference>
<dbReference type="InterPro" id="IPR052170">
    <property type="entry name" value="M29_Exopeptidase"/>
</dbReference>
<evidence type="ECO:0000256" key="6">
    <source>
        <dbReference type="ARBA" id="ARBA00022670"/>
    </source>
</evidence>
<proteinExistence type="inferred from homology"/>
<evidence type="ECO:0000256" key="4">
    <source>
        <dbReference type="ARBA" id="ARBA00008236"/>
    </source>
</evidence>
<evidence type="ECO:0000256" key="3">
    <source>
        <dbReference type="ARBA" id="ARBA00001947"/>
    </source>
</evidence>
<dbReference type="Gene3D" id="3.40.1830.10">
    <property type="entry name" value="Thermophilic metalloprotease (M29)"/>
    <property type="match status" value="1"/>
</dbReference>
<dbReference type="RefSeq" id="WP_027639657.1">
    <property type="nucleotide sequence ID" value="NZ_BAAACD010000036.1"/>
</dbReference>
<evidence type="ECO:0000256" key="8">
    <source>
        <dbReference type="ARBA" id="ARBA00022801"/>
    </source>
</evidence>
<accession>A0A1I2PCH0</accession>
<dbReference type="SUPFAM" id="SSF144052">
    <property type="entry name" value="Thermophilic metalloprotease-like"/>
    <property type="match status" value="1"/>
</dbReference>
<dbReference type="PANTHER" id="PTHR34448">
    <property type="entry name" value="AMINOPEPTIDASE"/>
    <property type="match status" value="1"/>
</dbReference>
<gene>
    <name evidence="10" type="ORF">SAMN04487885_12824</name>
</gene>
<comment type="cofactor">
    <cofactor evidence="3">
        <name>Zn(2+)</name>
        <dbReference type="ChEBI" id="CHEBI:29105"/>
    </cofactor>
</comment>
<comment type="cofactor">
    <cofactor evidence="1">
        <name>Co(2+)</name>
        <dbReference type="ChEBI" id="CHEBI:48828"/>
    </cofactor>
</comment>
<dbReference type="OrthoDB" id="9803993at2"/>
<evidence type="ECO:0000313" key="10">
    <source>
        <dbReference type="EMBL" id="SFG13852.1"/>
    </source>
</evidence>
<keyword evidence="7" id="KW-0479">Metal-binding</keyword>
<keyword evidence="6 10" id="KW-0645">Protease</keyword>
<dbReference type="EMBL" id="FOOE01000028">
    <property type="protein sequence ID" value="SFG13852.1"/>
    <property type="molecule type" value="Genomic_DNA"/>
</dbReference>
<sequence length="347" mass="40090">MDFINAIPNLVKGFEMKKGSIILLNFWGENRDLDILDKFAVEIVKEGGIPIRYQHSRELNKKYFEEASEESLDFPDKFFEIFKVSDVVIDILMYTPAPHKDFPRDKITYYKKYMRKLFNSLIEEKDLFIQVRVPTKENAMEEDIDYSVYEDAICAGISIDFNKLKKECVELVDNLSEKKEVTIFTEDENELKFSVENRKWYKDDGTGDIPCGEVYIAPVEESANGTILIPKITLMGRRFSNVFMEFEKGRLIKCSLRELEEFIKKFHGNSDIIGEFGVGLNENIKELIGCNVIDEKCRGTAHIAIGMNEMFGGKNSSDLHMDFVFKPIKIEIDGNVFMEGSKILYLD</sequence>
<keyword evidence="5" id="KW-0031">Aminopeptidase</keyword>
<organism evidence="10 11">
    <name type="scientific">Clostridium cadaveris</name>
    <dbReference type="NCBI Taxonomy" id="1529"/>
    <lineage>
        <taxon>Bacteria</taxon>
        <taxon>Bacillati</taxon>
        <taxon>Bacillota</taxon>
        <taxon>Clostridia</taxon>
        <taxon>Eubacteriales</taxon>
        <taxon>Clostridiaceae</taxon>
        <taxon>Clostridium</taxon>
    </lineage>
</organism>
<dbReference type="Proteomes" id="UP000182135">
    <property type="component" value="Unassembled WGS sequence"/>
</dbReference>
<dbReference type="PANTHER" id="PTHR34448:SF1">
    <property type="entry name" value="BLL6088 PROTEIN"/>
    <property type="match status" value="1"/>
</dbReference>
<dbReference type="GO" id="GO:0004177">
    <property type="term" value="F:aminopeptidase activity"/>
    <property type="evidence" value="ECO:0007669"/>
    <property type="project" value="UniProtKB-KW"/>
</dbReference>
<dbReference type="eggNOG" id="COG2309">
    <property type="taxonomic scope" value="Bacteria"/>
</dbReference>
<comment type="similarity">
    <text evidence="4">Belongs to the peptidase M29 family.</text>
</comment>
<dbReference type="GO" id="GO:0046872">
    <property type="term" value="F:metal ion binding"/>
    <property type="evidence" value="ECO:0007669"/>
    <property type="project" value="UniProtKB-KW"/>
</dbReference>